<keyword evidence="2" id="KW-1185">Reference proteome</keyword>
<organism evidence="1 2">
    <name type="scientific">Arctium lappa</name>
    <name type="common">Greater burdock</name>
    <name type="synonym">Lappa major</name>
    <dbReference type="NCBI Taxonomy" id="4217"/>
    <lineage>
        <taxon>Eukaryota</taxon>
        <taxon>Viridiplantae</taxon>
        <taxon>Streptophyta</taxon>
        <taxon>Embryophyta</taxon>
        <taxon>Tracheophyta</taxon>
        <taxon>Spermatophyta</taxon>
        <taxon>Magnoliopsida</taxon>
        <taxon>eudicotyledons</taxon>
        <taxon>Gunneridae</taxon>
        <taxon>Pentapetalae</taxon>
        <taxon>asterids</taxon>
        <taxon>campanulids</taxon>
        <taxon>Asterales</taxon>
        <taxon>Asteraceae</taxon>
        <taxon>Carduoideae</taxon>
        <taxon>Cardueae</taxon>
        <taxon>Arctiinae</taxon>
        <taxon>Arctium</taxon>
    </lineage>
</organism>
<name>A0ACB8Y2Z4_ARCLA</name>
<evidence type="ECO:0000313" key="1">
    <source>
        <dbReference type="EMBL" id="KAI3678152.1"/>
    </source>
</evidence>
<reference evidence="2" key="1">
    <citation type="journal article" date="2022" name="Mol. Ecol. Resour.">
        <title>The genomes of chicory, endive, great burdock and yacon provide insights into Asteraceae palaeo-polyploidization history and plant inulin production.</title>
        <authorList>
            <person name="Fan W."/>
            <person name="Wang S."/>
            <person name="Wang H."/>
            <person name="Wang A."/>
            <person name="Jiang F."/>
            <person name="Liu H."/>
            <person name="Zhao H."/>
            <person name="Xu D."/>
            <person name="Zhang Y."/>
        </authorList>
    </citation>
    <scope>NUCLEOTIDE SEQUENCE [LARGE SCALE GENOMIC DNA]</scope>
    <source>
        <strain evidence="2">cv. Niubang</strain>
    </source>
</reference>
<evidence type="ECO:0000313" key="2">
    <source>
        <dbReference type="Proteomes" id="UP001055879"/>
    </source>
</evidence>
<reference evidence="1 2" key="2">
    <citation type="journal article" date="2022" name="Mol. Ecol. Resour.">
        <title>The genomes of chicory, endive, great burdock and yacon provide insights into Asteraceae paleo-polyploidization history and plant inulin production.</title>
        <authorList>
            <person name="Fan W."/>
            <person name="Wang S."/>
            <person name="Wang H."/>
            <person name="Wang A."/>
            <person name="Jiang F."/>
            <person name="Liu H."/>
            <person name="Zhao H."/>
            <person name="Xu D."/>
            <person name="Zhang Y."/>
        </authorList>
    </citation>
    <scope>NUCLEOTIDE SEQUENCE [LARGE SCALE GENOMIC DNA]</scope>
    <source>
        <strain evidence="2">cv. Niubang</strain>
    </source>
</reference>
<gene>
    <name evidence="1" type="ORF">L6452_37434</name>
</gene>
<dbReference type="Proteomes" id="UP001055879">
    <property type="component" value="Linkage Group LG14"/>
</dbReference>
<sequence>MANQEQNSADSSRIVPSLNLVQFDVLAKENKYDLDITPSKYDEQFRPVLEFFSKCELNYALIAYAQDVPLHYVLQWWYSSEYIEEQGGLVGYIDLGDLGINIWITPDTFTRCLCLPTTREHQIQQFEKPPSTEGLLQFLQHLGYNKEITRLSQFKRQHFPLKWNFMLSVLNRTLTCKIGSQDQTHPTILAIMYALFFNRGINMANILLCELLTVVDKKNKDLNKGKQPISVFFPRIISLMIQRAMERKSFTEECWSRRRHAFGRIMNNVVDRVVVRIIAEATSRLVIVQQLRLQFSYEHLLMRNLSSEITFTVLHQKPSAITEQTQSDH</sequence>
<dbReference type="EMBL" id="CM042060">
    <property type="protein sequence ID" value="KAI3678152.1"/>
    <property type="molecule type" value="Genomic_DNA"/>
</dbReference>
<comment type="caution">
    <text evidence="1">The sequence shown here is derived from an EMBL/GenBank/DDBJ whole genome shotgun (WGS) entry which is preliminary data.</text>
</comment>
<accession>A0ACB8Y2Z4</accession>
<proteinExistence type="predicted"/>
<protein>
    <submittedName>
        <fullName evidence="1">Uncharacterized protein</fullName>
    </submittedName>
</protein>